<dbReference type="RefSeq" id="WP_139095281.1">
    <property type="nucleotide sequence ID" value="NZ_VDFW01000003.1"/>
</dbReference>
<dbReference type="Gene3D" id="3.30.2310.20">
    <property type="entry name" value="RelE-like"/>
    <property type="match status" value="1"/>
</dbReference>
<dbReference type="Proteomes" id="UP000305546">
    <property type="component" value="Unassembled WGS sequence"/>
</dbReference>
<dbReference type="EMBL" id="VDFW01000003">
    <property type="protein sequence ID" value="TNC28503.1"/>
    <property type="molecule type" value="Genomic_DNA"/>
</dbReference>
<accession>A0A5C4M6M6</accession>
<dbReference type="AlphaFoldDB" id="A0A5C4M6M6"/>
<sequence>MTAEPYEINLTRTARRALAEQLPIDVMAVSDFLNGPLAENPHRVGKELDAPFHGVHSARVMREWRLRYVIDDEKRAVTIRDIRHRRDAYKPR</sequence>
<proteinExistence type="predicted"/>
<keyword evidence="2" id="KW-1185">Reference proteome</keyword>
<evidence type="ECO:0000313" key="2">
    <source>
        <dbReference type="Proteomes" id="UP000305546"/>
    </source>
</evidence>
<organism evidence="1 2">
    <name type="scientific">Amycolatopsis alkalitolerans</name>
    <dbReference type="NCBI Taxonomy" id="2547244"/>
    <lineage>
        <taxon>Bacteria</taxon>
        <taxon>Bacillati</taxon>
        <taxon>Actinomycetota</taxon>
        <taxon>Actinomycetes</taxon>
        <taxon>Pseudonocardiales</taxon>
        <taxon>Pseudonocardiaceae</taxon>
        <taxon>Amycolatopsis</taxon>
    </lineage>
</organism>
<protein>
    <submittedName>
        <fullName evidence="1">Type II toxin-antitoxin system RelE/ParE family toxin</fullName>
    </submittedName>
</protein>
<dbReference type="SUPFAM" id="SSF143011">
    <property type="entry name" value="RelE-like"/>
    <property type="match status" value="1"/>
</dbReference>
<dbReference type="OrthoDB" id="5326046at2"/>
<reference evidence="1 2" key="1">
    <citation type="submission" date="2019-06" db="EMBL/GenBank/DDBJ databases">
        <title>Amycolatopsis alkalitolerans sp. nov., isolated from Gastrodia elata Blume.</title>
        <authorList>
            <person name="Narsing Rao M.P."/>
            <person name="Li W.J."/>
        </authorList>
    </citation>
    <scope>NUCLEOTIDE SEQUENCE [LARGE SCALE GENOMIC DNA]</scope>
    <source>
        <strain evidence="1 2">SYSUP0005</strain>
    </source>
</reference>
<gene>
    <name evidence="1" type="ORF">FG385_04285</name>
</gene>
<evidence type="ECO:0000313" key="1">
    <source>
        <dbReference type="EMBL" id="TNC28503.1"/>
    </source>
</evidence>
<dbReference type="InterPro" id="IPR035093">
    <property type="entry name" value="RelE/ParE_toxin_dom_sf"/>
</dbReference>
<name>A0A5C4M6M6_9PSEU</name>
<comment type="caution">
    <text evidence="1">The sequence shown here is derived from an EMBL/GenBank/DDBJ whole genome shotgun (WGS) entry which is preliminary data.</text>
</comment>